<accession>A0A4Y9ENY2</accession>
<dbReference type="EMBL" id="SIHO01000002">
    <property type="protein sequence ID" value="TFU03758.1"/>
    <property type="molecule type" value="Genomic_DNA"/>
</dbReference>
<protein>
    <submittedName>
        <fullName evidence="1">Uncharacterized protein</fullName>
    </submittedName>
</protein>
<evidence type="ECO:0000313" key="2">
    <source>
        <dbReference type="Proteomes" id="UP000297737"/>
    </source>
</evidence>
<organism evidence="1 2">
    <name type="scientific">Glacieibacterium arshaanense</name>
    <dbReference type="NCBI Taxonomy" id="2511025"/>
    <lineage>
        <taxon>Bacteria</taxon>
        <taxon>Pseudomonadati</taxon>
        <taxon>Pseudomonadota</taxon>
        <taxon>Alphaproteobacteria</taxon>
        <taxon>Sphingomonadales</taxon>
        <taxon>Sphingosinicellaceae</taxon>
        <taxon>Glacieibacterium</taxon>
    </lineage>
</organism>
<reference evidence="1 2" key="1">
    <citation type="submission" date="2019-02" db="EMBL/GenBank/DDBJ databases">
        <title>Polymorphobacter sp. isolated from the lake at the Tibet of China.</title>
        <authorList>
            <person name="Li A."/>
        </authorList>
    </citation>
    <scope>NUCLEOTIDE SEQUENCE [LARGE SCALE GENOMIC DNA]</scope>
    <source>
        <strain evidence="1 2">DJ1R-1</strain>
    </source>
</reference>
<gene>
    <name evidence="1" type="ORF">EUV02_11490</name>
</gene>
<comment type="caution">
    <text evidence="1">The sequence shown here is derived from an EMBL/GenBank/DDBJ whole genome shotgun (WGS) entry which is preliminary data.</text>
</comment>
<sequence length="151" mass="16431">MAFWINGWNGDAAGTVMGREPYRALISLTHSEGDFPIGIHQSGDLDGITWYYNFSATCLTPGSMPAIVTKVVDVGDYVWSVEVTPHDWGDKDATNWAPGVHLFSLMLYGPDGNQSGTIATVIVPKKTMKAVPATPVMAQKMLVMRRGQPMT</sequence>
<dbReference type="RefSeq" id="WP_135246350.1">
    <property type="nucleotide sequence ID" value="NZ_SIHO01000002.1"/>
</dbReference>
<dbReference type="Proteomes" id="UP000297737">
    <property type="component" value="Unassembled WGS sequence"/>
</dbReference>
<proteinExistence type="predicted"/>
<evidence type="ECO:0000313" key="1">
    <source>
        <dbReference type="EMBL" id="TFU03758.1"/>
    </source>
</evidence>
<dbReference type="AlphaFoldDB" id="A0A4Y9ENY2"/>
<keyword evidence="2" id="KW-1185">Reference proteome</keyword>
<name>A0A4Y9ENY2_9SPHN</name>